<evidence type="ECO:0000313" key="1">
    <source>
        <dbReference type="EMBL" id="MBA0706051.1"/>
    </source>
</evidence>
<evidence type="ECO:0000313" key="2">
    <source>
        <dbReference type="Proteomes" id="UP000593574"/>
    </source>
</evidence>
<sequence length="66" mass="7061">MRHRSGEPSPTSPAIMIPSVSAVPPIRFWRMAVCPPLSLSLTVLPGSSSRPRWVGGRIAGRIRIGG</sequence>
<dbReference type="Proteomes" id="UP000593574">
    <property type="component" value="Unassembled WGS sequence"/>
</dbReference>
<reference evidence="1 2" key="1">
    <citation type="journal article" date="2019" name="Genome Biol. Evol.">
        <title>Insights into the evolution of the New World diploid cottons (Gossypium, subgenus Houzingenia) based on genome sequencing.</title>
        <authorList>
            <person name="Grover C.E."/>
            <person name="Arick M.A. 2nd"/>
            <person name="Thrash A."/>
            <person name="Conover J.L."/>
            <person name="Sanders W.S."/>
            <person name="Peterson D.G."/>
            <person name="Frelichowski J.E."/>
            <person name="Scheffler J.A."/>
            <person name="Scheffler B.E."/>
            <person name="Wendel J.F."/>
        </authorList>
    </citation>
    <scope>NUCLEOTIDE SEQUENCE [LARGE SCALE GENOMIC DNA]</scope>
    <source>
        <strain evidence="1">4</strain>
        <tissue evidence="1">Leaf</tissue>
    </source>
</reference>
<proteinExistence type="predicted"/>
<dbReference type="EMBL" id="JABEZV010000002">
    <property type="protein sequence ID" value="MBA0706051.1"/>
    <property type="molecule type" value="Genomic_DNA"/>
</dbReference>
<name>A0A7J8Z2K5_9ROSI</name>
<gene>
    <name evidence="1" type="ORF">Golax_018192</name>
</gene>
<keyword evidence="2" id="KW-1185">Reference proteome</keyword>
<protein>
    <submittedName>
        <fullName evidence="1">Uncharacterized protein</fullName>
    </submittedName>
</protein>
<comment type="caution">
    <text evidence="1">The sequence shown here is derived from an EMBL/GenBank/DDBJ whole genome shotgun (WGS) entry which is preliminary data.</text>
</comment>
<accession>A0A7J8Z2K5</accession>
<dbReference type="AlphaFoldDB" id="A0A7J8Z2K5"/>
<organism evidence="1 2">
    <name type="scientific">Gossypium laxum</name>
    <dbReference type="NCBI Taxonomy" id="34288"/>
    <lineage>
        <taxon>Eukaryota</taxon>
        <taxon>Viridiplantae</taxon>
        <taxon>Streptophyta</taxon>
        <taxon>Embryophyta</taxon>
        <taxon>Tracheophyta</taxon>
        <taxon>Spermatophyta</taxon>
        <taxon>Magnoliopsida</taxon>
        <taxon>eudicotyledons</taxon>
        <taxon>Gunneridae</taxon>
        <taxon>Pentapetalae</taxon>
        <taxon>rosids</taxon>
        <taxon>malvids</taxon>
        <taxon>Malvales</taxon>
        <taxon>Malvaceae</taxon>
        <taxon>Malvoideae</taxon>
        <taxon>Gossypium</taxon>
    </lineage>
</organism>